<dbReference type="Proteomes" id="UP001589750">
    <property type="component" value="Unassembled WGS sequence"/>
</dbReference>
<dbReference type="PROSITE" id="PS51257">
    <property type="entry name" value="PROKAR_LIPOPROTEIN"/>
    <property type="match status" value="1"/>
</dbReference>
<dbReference type="EMBL" id="JBHMDG010000009">
    <property type="protein sequence ID" value="MFB9312939.1"/>
    <property type="molecule type" value="Genomic_DNA"/>
</dbReference>
<proteinExistence type="predicted"/>
<organism evidence="2 3">
    <name type="scientific">Nocardioides plantarum</name>
    <dbReference type="NCBI Taxonomy" id="29299"/>
    <lineage>
        <taxon>Bacteria</taxon>
        <taxon>Bacillati</taxon>
        <taxon>Actinomycetota</taxon>
        <taxon>Actinomycetes</taxon>
        <taxon>Propionibacteriales</taxon>
        <taxon>Nocardioidaceae</taxon>
        <taxon>Nocardioides</taxon>
    </lineage>
</organism>
<evidence type="ECO:0000313" key="2">
    <source>
        <dbReference type="EMBL" id="MFB9312939.1"/>
    </source>
</evidence>
<sequence>MLVRRSVLSALSVLLVPVVAASTLTGCGGEGSSADRDGRPALTASSGAGVAEALTDLDTGRTSATIEVDGTTITRTGSYRVSGPASASEITYDLAGDDTLVTRYLSIDGVSFSQVDNGDEMQMDRCWLRDEASVVDIAPEIGVLLDLRDERGRVTTDLYTAAHMLSAQFLTLLGVTADSTARTPIDLHVDDDGTVTGWSTTIQRLAESARQAGLDPPADALALDDSTIDVRLDGLGRQVDISAPADDRQLPLDPTDPDAVDEGEFEAALQACEAG</sequence>
<reference evidence="2 3" key="1">
    <citation type="submission" date="2024-09" db="EMBL/GenBank/DDBJ databases">
        <authorList>
            <person name="Sun Q."/>
            <person name="Mori K."/>
        </authorList>
    </citation>
    <scope>NUCLEOTIDE SEQUENCE [LARGE SCALE GENOMIC DNA]</scope>
    <source>
        <strain evidence="2 3">JCM 9626</strain>
    </source>
</reference>
<evidence type="ECO:0000313" key="3">
    <source>
        <dbReference type="Proteomes" id="UP001589750"/>
    </source>
</evidence>
<protein>
    <recommendedName>
        <fullName evidence="4">Lipoprotein</fullName>
    </recommendedName>
</protein>
<gene>
    <name evidence="2" type="ORF">ACFFRI_07780</name>
</gene>
<feature type="signal peptide" evidence="1">
    <location>
        <begin position="1"/>
        <end position="20"/>
    </location>
</feature>
<evidence type="ECO:0008006" key="4">
    <source>
        <dbReference type="Google" id="ProtNLM"/>
    </source>
</evidence>
<name>A0ABV5KBA5_9ACTN</name>
<evidence type="ECO:0000256" key="1">
    <source>
        <dbReference type="SAM" id="SignalP"/>
    </source>
</evidence>
<feature type="chain" id="PRO_5046830090" description="Lipoprotein" evidence="1">
    <location>
        <begin position="21"/>
        <end position="275"/>
    </location>
</feature>
<keyword evidence="1" id="KW-0732">Signal</keyword>
<accession>A0ABV5KBA5</accession>
<keyword evidence="3" id="KW-1185">Reference proteome</keyword>
<dbReference type="RefSeq" id="WP_140011466.1">
    <property type="nucleotide sequence ID" value="NZ_JBHMDG010000009.1"/>
</dbReference>
<comment type="caution">
    <text evidence="2">The sequence shown here is derived from an EMBL/GenBank/DDBJ whole genome shotgun (WGS) entry which is preliminary data.</text>
</comment>